<sequence length="41" mass="4622">MILVKKSKKWSTANIPTVYFVVFGLVIGAFMGLASYINNWI</sequence>
<gene>
    <name evidence="2" type="ORF">JOC83_001293</name>
</gene>
<evidence type="ECO:0008006" key="4">
    <source>
        <dbReference type="Google" id="ProtNLM"/>
    </source>
</evidence>
<keyword evidence="1" id="KW-1133">Transmembrane helix</keyword>
<protein>
    <recommendedName>
        <fullName evidence="4">Photosystem II protein J</fullName>
    </recommendedName>
</protein>
<keyword evidence="1" id="KW-0472">Membrane</keyword>
<comment type="caution">
    <text evidence="2">The sequence shown here is derived from an EMBL/GenBank/DDBJ whole genome shotgun (WGS) entry which is preliminary data.</text>
</comment>
<feature type="transmembrane region" description="Helical" evidence="1">
    <location>
        <begin position="12"/>
        <end position="37"/>
    </location>
</feature>
<organism evidence="2 3">
    <name type="scientific">Priestia iocasae</name>
    <dbReference type="NCBI Taxonomy" id="2291674"/>
    <lineage>
        <taxon>Bacteria</taxon>
        <taxon>Bacillati</taxon>
        <taxon>Bacillota</taxon>
        <taxon>Bacilli</taxon>
        <taxon>Bacillales</taxon>
        <taxon>Bacillaceae</taxon>
        <taxon>Priestia</taxon>
    </lineage>
</organism>
<dbReference type="EMBL" id="JAFBFC010000002">
    <property type="protein sequence ID" value="MBM7702459.1"/>
    <property type="molecule type" value="Genomic_DNA"/>
</dbReference>
<evidence type="ECO:0000313" key="3">
    <source>
        <dbReference type="Proteomes" id="UP000809829"/>
    </source>
</evidence>
<keyword evidence="3" id="KW-1185">Reference proteome</keyword>
<dbReference type="Proteomes" id="UP000809829">
    <property type="component" value="Unassembled WGS sequence"/>
</dbReference>
<name>A0ABS2QSM1_9BACI</name>
<accession>A0ABS2QSM1</accession>
<keyword evidence="1" id="KW-0812">Transmembrane</keyword>
<evidence type="ECO:0000313" key="2">
    <source>
        <dbReference type="EMBL" id="MBM7702459.1"/>
    </source>
</evidence>
<evidence type="ECO:0000256" key="1">
    <source>
        <dbReference type="SAM" id="Phobius"/>
    </source>
</evidence>
<proteinExistence type="predicted"/>
<reference evidence="2 3" key="1">
    <citation type="submission" date="2021-01" db="EMBL/GenBank/DDBJ databases">
        <title>Genomic Encyclopedia of Type Strains, Phase IV (KMG-IV): sequencing the most valuable type-strain genomes for metagenomic binning, comparative biology and taxonomic classification.</title>
        <authorList>
            <person name="Goeker M."/>
        </authorList>
    </citation>
    <scope>NUCLEOTIDE SEQUENCE [LARGE SCALE GENOMIC DNA]</scope>
    <source>
        <strain evidence="2 3">DSM 104297</strain>
    </source>
</reference>
<dbReference type="RefSeq" id="WP_275580415.1">
    <property type="nucleotide sequence ID" value="NZ_JAFBFC010000002.1"/>
</dbReference>